<dbReference type="PANTHER" id="PTHR11932">
    <property type="entry name" value="CULLIN"/>
    <property type="match status" value="1"/>
</dbReference>
<dbReference type="Gene3D" id="3.30.230.130">
    <property type="entry name" value="Cullin, Chain C, Domain 2"/>
    <property type="match status" value="1"/>
</dbReference>
<keyword evidence="11" id="KW-1185">Reference proteome</keyword>
<dbReference type="SMART" id="SM00182">
    <property type="entry name" value="CULLIN"/>
    <property type="match status" value="1"/>
</dbReference>
<dbReference type="PROSITE" id="PS01256">
    <property type="entry name" value="CULLIN_1"/>
    <property type="match status" value="1"/>
</dbReference>
<comment type="caution">
    <text evidence="10">The sequence shown here is derived from an EMBL/GenBank/DDBJ whole genome shotgun (WGS) entry which is preliminary data.</text>
</comment>
<dbReference type="Pfam" id="PF00888">
    <property type="entry name" value="Cullin"/>
    <property type="match status" value="1"/>
</dbReference>
<gene>
    <name evidence="10" type="ORF">Goklo_003675</name>
</gene>
<evidence type="ECO:0000256" key="3">
    <source>
        <dbReference type="ARBA" id="ARBA00022499"/>
    </source>
</evidence>
<dbReference type="Pfam" id="PF10557">
    <property type="entry name" value="Cullin_Nedd8"/>
    <property type="match status" value="1"/>
</dbReference>
<evidence type="ECO:0000256" key="7">
    <source>
        <dbReference type="PROSITE-ProRule" id="PRU00330"/>
    </source>
</evidence>
<dbReference type="FunFam" id="3.30.230.130:FF:000006">
    <property type="entry name" value="Cullin-4 like"/>
    <property type="match status" value="1"/>
</dbReference>
<dbReference type="OrthoDB" id="27073at2759"/>
<dbReference type="FunFam" id="1.20.1310.10:FF:000004">
    <property type="entry name" value="Cullin 4B"/>
    <property type="match status" value="1"/>
</dbReference>
<keyword evidence="4" id="KW-0833">Ubl conjugation pathway</keyword>
<accession>A0A7J8VLE2</accession>
<organism evidence="10 11">
    <name type="scientific">Gossypium klotzschianum</name>
    <dbReference type="NCBI Taxonomy" id="34286"/>
    <lineage>
        <taxon>Eukaryota</taxon>
        <taxon>Viridiplantae</taxon>
        <taxon>Streptophyta</taxon>
        <taxon>Embryophyta</taxon>
        <taxon>Tracheophyta</taxon>
        <taxon>Spermatophyta</taxon>
        <taxon>Magnoliopsida</taxon>
        <taxon>eudicotyledons</taxon>
        <taxon>Gunneridae</taxon>
        <taxon>Pentapetalae</taxon>
        <taxon>rosids</taxon>
        <taxon>malvids</taxon>
        <taxon>Malvales</taxon>
        <taxon>Malvaceae</taxon>
        <taxon>Malvoideae</taxon>
        <taxon>Gossypium</taxon>
    </lineage>
</organism>
<dbReference type="FunFam" id="1.20.1310.10:FF:000001">
    <property type="entry name" value="Cullin 3"/>
    <property type="match status" value="1"/>
</dbReference>
<dbReference type="Proteomes" id="UP000593573">
    <property type="component" value="Unassembled WGS sequence"/>
</dbReference>
<dbReference type="InterPro" id="IPR036317">
    <property type="entry name" value="Cullin_homology_sf"/>
</dbReference>
<dbReference type="InterPro" id="IPR036390">
    <property type="entry name" value="WH_DNA-bd_sf"/>
</dbReference>
<dbReference type="SUPFAM" id="SSF74788">
    <property type="entry name" value="Cullin repeat-like"/>
    <property type="match status" value="1"/>
</dbReference>
<evidence type="ECO:0000256" key="8">
    <source>
        <dbReference type="RuleBase" id="RU003829"/>
    </source>
</evidence>
<keyword evidence="5" id="KW-0832">Ubl conjugation</keyword>
<evidence type="ECO:0000313" key="10">
    <source>
        <dbReference type="EMBL" id="MBA0663568.1"/>
    </source>
</evidence>
<proteinExistence type="inferred from homology"/>
<dbReference type="InterPro" id="IPR019559">
    <property type="entry name" value="Cullin_neddylation_domain"/>
</dbReference>
<dbReference type="SMART" id="SM00884">
    <property type="entry name" value="Cullin_Nedd8"/>
    <property type="match status" value="1"/>
</dbReference>
<dbReference type="InterPro" id="IPR001373">
    <property type="entry name" value="Cullin_N"/>
</dbReference>
<dbReference type="Gene3D" id="1.10.10.10">
    <property type="entry name" value="Winged helix-like DNA-binding domain superfamily/Winged helix DNA-binding domain"/>
    <property type="match status" value="1"/>
</dbReference>
<evidence type="ECO:0000256" key="6">
    <source>
        <dbReference type="ARBA" id="ARBA00069613"/>
    </source>
</evidence>
<sequence length="651" mass="75710">GVAKPTVPTNFEEETWAKLKSAINAIFLKQPDSCDLEKLYQVSLVYFFHSLYFDYDSHLQSLRSLVGQSPDLVVFLSLVEKCWQDLCDQMLMIRGIALYLDRTYVKQTPNVRSLWDMGLQLFCKHLSLAPEVEHKTVTGLLRMIESERLGEAVDRTLLNHLLKMFTALGIYSESFEKPFLERTSEFYAAEGMKYMQQSDVPDYLKHVEMRLNEENERCLLYLDALTRKPLIATAERQLLERHIPAILDKGFMMLMDGHRIEDLQRMYSLFSRVNALESLRQALSSYIRRTGQSIVMDEEKDKDMVSSLLEFKASLDSILEESFSKNEAFCNTIKDSFEHLINLRQNRPAELIAKFLDEKLRAGNKGTSEEELEGTLDKVLVLFRFIQDIELSKEINESFKQSSQARTKLRSGIEMSVHVLTTGYWPTYPPMDVRLPHELNVYQDIFKEFYLSKYSGRRLMWQNSLGHCVLKADFSKGKKELAVSLFQTVVLMLFNDAQKLSFQDIKDSTGIEDKELRRTLQSLACGKVRVLQKLPKGRDVEDDDSFIFNEGFTAPLYRIKVNAIQMKETVEENTSTTERVFQDRQYQVDAAIVRIMKTRKVLSHTLLITELFEQLKFPIKPADLKKRIESLIDREYLERDKNNPQIYNYLA</sequence>
<dbReference type="EMBL" id="JABFAB010000011">
    <property type="protein sequence ID" value="MBA0663568.1"/>
    <property type="molecule type" value="Genomic_DNA"/>
</dbReference>
<dbReference type="Gene3D" id="1.20.1310.10">
    <property type="entry name" value="Cullin Repeats"/>
    <property type="match status" value="4"/>
</dbReference>
<dbReference type="GO" id="GO:0031625">
    <property type="term" value="F:ubiquitin protein ligase binding"/>
    <property type="evidence" value="ECO:0007669"/>
    <property type="project" value="InterPro"/>
</dbReference>
<dbReference type="SUPFAM" id="SSF46785">
    <property type="entry name" value="Winged helix' DNA-binding domain"/>
    <property type="match status" value="1"/>
</dbReference>
<dbReference type="InterPro" id="IPR016158">
    <property type="entry name" value="Cullin_homology"/>
</dbReference>
<dbReference type="InterPro" id="IPR045093">
    <property type="entry name" value="Cullin"/>
</dbReference>
<keyword evidence="3" id="KW-1017">Isopeptide bond</keyword>
<dbReference type="GO" id="GO:0005634">
    <property type="term" value="C:nucleus"/>
    <property type="evidence" value="ECO:0007669"/>
    <property type="project" value="UniProtKB-ARBA"/>
</dbReference>
<comment type="pathway">
    <text evidence="1">Protein modification; protein ubiquitination.</text>
</comment>
<dbReference type="PROSITE" id="PS50069">
    <property type="entry name" value="CULLIN_2"/>
    <property type="match status" value="1"/>
</dbReference>
<dbReference type="InterPro" id="IPR016157">
    <property type="entry name" value="Cullin_CS"/>
</dbReference>
<dbReference type="Pfam" id="PF26557">
    <property type="entry name" value="Cullin_AB"/>
    <property type="match status" value="1"/>
</dbReference>
<evidence type="ECO:0000256" key="4">
    <source>
        <dbReference type="ARBA" id="ARBA00022786"/>
    </source>
</evidence>
<protein>
    <recommendedName>
        <fullName evidence="6">Cullin-4</fullName>
    </recommendedName>
</protein>
<evidence type="ECO:0000259" key="9">
    <source>
        <dbReference type="PROSITE" id="PS50069"/>
    </source>
</evidence>
<evidence type="ECO:0000256" key="2">
    <source>
        <dbReference type="ARBA" id="ARBA00006019"/>
    </source>
</evidence>
<dbReference type="GO" id="GO:0006511">
    <property type="term" value="P:ubiquitin-dependent protein catabolic process"/>
    <property type="evidence" value="ECO:0007669"/>
    <property type="project" value="InterPro"/>
</dbReference>
<name>A0A7J8VLE2_9ROSI</name>
<evidence type="ECO:0000256" key="1">
    <source>
        <dbReference type="ARBA" id="ARBA00004906"/>
    </source>
</evidence>
<dbReference type="InterPro" id="IPR016159">
    <property type="entry name" value="Cullin_repeat-like_dom_sf"/>
</dbReference>
<comment type="similarity">
    <text evidence="2 7 8">Belongs to the cullin family.</text>
</comment>
<dbReference type="AlphaFoldDB" id="A0A7J8VLE2"/>
<reference evidence="10 11" key="1">
    <citation type="journal article" date="2019" name="Genome Biol. Evol.">
        <title>Insights into the evolution of the New World diploid cottons (Gossypium, subgenus Houzingenia) based on genome sequencing.</title>
        <authorList>
            <person name="Grover C.E."/>
            <person name="Arick M.A. 2nd"/>
            <person name="Thrash A."/>
            <person name="Conover J.L."/>
            <person name="Sanders W.S."/>
            <person name="Peterson D.G."/>
            <person name="Frelichowski J.E."/>
            <person name="Scheffler J.A."/>
            <person name="Scheffler B.E."/>
            <person name="Wendel J.F."/>
        </authorList>
    </citation>
    <scope>NUCLEOTIDE SEQUENCE [LARGE SCALE GENOMIC DNA]</scope>
    <source>
        <strain evidence="10">57</strain>
        <tissue evidence="10">Leaf</tissue>
    </source>
</reference>
<evidence type="ECO:0000313" key="11">
    <source>
        <dbReference type="Proteomes" id="UP000593573"/>
    </source>
</evidence>
<feature type="domain" description="Cullin family profile" evidence="9">
    <location>
        <begin position="274"/>
        <end position="524"/>
    </location>
</feature>
<feature type="non-terminal residue" evidence="10">
    <location>
        <position position="1"/>
    </location>
</feature>
<dbReference type="FunFam" id="1.10.10.10:FF:000050">
    <property type="entry name" value="Cullin 4B"/>
    <property type="match status" value="1"/>
</dbReference>
<evidence type="ECO:0000256" key="5">
    <source>
        <dbReference type="ARBA" id="ARBA00022843"/>
    </source>
</evidence>
<dbReference type="GO" id="GO:0031461">
    <property type="term" value="C:cullin-RING ubiquitin ligase complex"/>
    <property type="evidence" value="ECO:0007669"/>
    <property type="project" value="InterPro"/>
</dbReference>
<dbReference type="InterPro" id="IPR059120">
    <property type="entry name" value="Cullin-like_AB"/>
</dbReference>
<dbReference type="SUPFAM" id="SSF75632">
    <property type="entry name" value="Cullin homology domain"/>
    <property type="match status" value="1"/>
</dbReference>
<dbReference type="InterPro" id="IPR036388">
    <property type="entry name" value="WH-like_DNA-bd_sf"/>
</dbReference>